<reference evidence="1" key="1">
    <citation type="journal article" date="2013" name="PLoS ONE">
        <title>Direct detection of alternative open reading frames translation products in human significantly expands the proteome.</title>
        <authorList>
            <person name="Vanderperre B."/>
            <person name="Lucier J.-F."/>
            <person name="Motard J."/>
            <person name="Tremblay G."/>
            <person name="Vanderperre S."/>
            <person name="Wisztorski M."/>
            <person name="Salzet M."/>
            <person name="Boisvert F.-M."/>
            <person name="Roucou X."/>
        </authorList>
    </citation>
    <scope>NUCLEOTIDE SEQUENCE</scope>
</reference>
<organism evidence="1">
    <name type="scientific">Homo sapiens</name>
    <name type="common">Human</name>
    <dbReference type="NCBI Taxonomy" id="9606"/>
    <lineage>
        <taxon>Eukaryota</taxon>
        <taxon>Metazoa</taxon>
        <taxon>Chordata</taxon>
        <taxon>Craniata</taxon>
        <taxon>Vertebrata</taxon>
        <taxon>Euteleostomi</taxon>
        <taxon>Mammalia</taxon>
        <taxon>Eutheria</taxon>
        <taxon>Euarchontoglires</taxon>
        <taxon>Primates</taxon>
        <taxon>Haplorrhini</taxon>
        <taxon>Catarrhini</taxon>
        <taxon>Hominidae</taxon>
        <taxon>Homo</taxon>
    </lineage>
</organism>
<dbReference type="EMBL" id="HF584106">
    <property type="protein sequence ID" value="CCQ43603.1"/>
    <property type="molecule type" value="Genomic_DNA"/>
</dbReference>
<evidence type="ECO:0000313" key="1">
    <source>
        <dbReference type="EMBL" id="CCQ43603.1"/>
    </source>
</evidence>
<dbReference type="AlphaFoldDB" id="L8EB00"/>
<accession>L8EB00</accession>
<dbReference type="ChiTaRS" id="GPALPP1">
    <property type="organism name" value="human"/>
</dbReference>
<proteinExistence type="predicted"/>
<protein>
    <submittedName>
        <fullName evidence="1">Alternative protein KIAA1704</fullName>
    </submittedName>
</protein>
<sequence>MKTVVLCTKKEIKNLKKMTVVQLQENRGKIRMMTMMMMMGFLDQPFLLDLKSRMILLQGP</sequence>
<gene>
    <name evidence="1" type="primary">KIAA1704</name>
</gene>
<name>L8EB00_HUMAN</name>
<dbReference type="PeptideAtlas" id="L8EB00"/>